<reference evidence="4" key="3">
    <citation type="submission" date="2018-08" db="UniProtKB">
        <authorList>
            <consortium name="EnsemblPlants"/>
        </authorList>
    </citation>
    <scope>IDENTIFICATION</scope>
    <source>
        <strain evidence="4">cv. Bd21</strain>
    </source>
</reference>
<sequence>MTIVEMCVHMCCAGCEKKIRKAVEKLEGVDGVEIDMEMQKVTVNGDVEQKKVLKAVRRTGKRAVLWPSTPYNIPGAGAAHLLLAQPAGGAHTYAAGPTSSYNYYKHGYDDSRLYGANSSLVGGTRATDYFSDENTGGCSVM</sequence>
<keyword evidence="1" id="KW-0479">Metal-binding</keyword>
<gene>
    <name evidence="4" type="primary">LOC100821407</name>
    <name evidence="3" type="ORF">BRADI_2g50360v3</name>
</gene>
<dbReference type="STRING" id="15368.I1HRR9"/>
<evidence type="ECO:0000313" key="4">
    <source>
        <dbReference type="EnsemblPlants" id="KQK09822"/>
    </source>
</evidence>
<dbReference type="EnsemblPlants" id="KQK09822">
    <property type="protein sequence ID" value="KQK09822"/>
    <property type="gene ID" value="BRADI_2g50360v3"/>
</dbReference>
<dbReference type="Proteomes" id="UP000008810">
    <property type="component" value="Chromosome 2"/>
</dbReference>
<dbReference type="AlphaFoldDB" id="I1HRR9"/>
<dbReference type="KEGG" id="bdi:100821407"/>
<name>I1HRR9_BRADI</name>
<dbReference type="SUPFAM" id="SSF55008">
    <property type="entry name" value="HMA, heavy metal-associated domain"/>
    <property type="match status" value="1"/>
</dbReference>
<dbReference type="eggNOG" id="KOG1603">
    <property type="taxonomic scope" value="Eukaryota"/>
</dbReference>
<reference evidence="3 4" key="1">
    <citation type="journal article" date="2010" name="Nature">
        <title>Genome sequencing and analysis of the model grass Brachypodium distachyon.</title>
        <authorList>
            <consortium name="International Brachypodium Initiative"/>
        </authorList>
    </citation>
    <scope>NUCLEOTIDE SEQUENCE [LARGE SCALE GENOMIC DNA]</scope>
    <source>
        <strain evidence="3">Bd21</strain>
        <strain evidence="4">cv. Bd21</strain>
    </source>
</reference>
<evidence type="ECO:0000313" key="3">
    <source>
        <dbReference type="EMBL" id="KQK09822.1"/>
    </source>
</evidence>
<feature type="domain" description="HMA" evidence="2">
    <location>
        <begin position="1"/>
        <end position="64"/>
    </location>
</feature>
<protein>
    <recommendedName>
        <fullName evidence="2">HMA domain-containing protein</fullName>
    </recommendedName>
</protein>
<proteinExistence type="predicted"/>
<dbReference type="PROSITE" id="PS50846">
    <property type="entry name" value="HMA_2"/>
    <property type="match status" value="1"/>
</dbReference>
<evidence type="ECO:0000259" key="2">
    <source>
        <dbReference type="PROSITE" id="PS50846"/>
    </source>
</evidence>
<dbReference type="PANTHER" id="PTHR22814:SF351">
    <property type="entry name" value="HEAVY METAL-ASSOCIATED ISOPRENYLATED PLANT PROTEIN 28"/>
    <property type="match status" value="1"/>
</dbReference>
<dbReference type="CDD" id="cd00371">
    <property type="entry name" value="HMA"/>
    <property type="match status" value="1"/>
</dbReference>
<accession>I1HRR9</accession>
<evidence type="ECO:0000256" key="1">
    <source>
        <dbReference type="ARBA" id="ARBA00022723"/>
    </source>
</evidence>
<dbReference type="GO" id="GO:0046872">
    <property type="term" value="F:metal ion binding"/>
    <property type="evidence" value="ECO:0007669"/>
    <property type="project" value="UniProtKB-KW"/>
</dbReference>
<dbReference type="Pfam" id="PF00403">
    <property type="entry name" value="HMA"/>
    <property type="match status" value="1"/>
</dbReference>
<dbReference type="OMA" id="MTLVEMC"/>
<dbReference type="HOGENOM" id="CLU_100095_0_1_1"/>
<dbReference type="InterPro" id="IPR036163">
    <property type="entry name" value="HMA_dom_sf"/>
</dbReference>
<dbReference type="RefSeq" id="XP_010232350.2">
    <property type="nucleotide sequence ID" value="XM_010234048.3"/>
</dbReference>
<reference evidence="3" key="2">
    <citation type="submission" date="2017-06" db="EMBL/GenBank/DDBJ databases">
        <title>WGS assembly of Brachypodium distachyon.</title>
        <authorList>
            <consortium name="The International Brachypodium Initiative"/>
            <person name="Lucas S."/>
            <person name="Harmon-Smith M."/>
            <person name="Lail K."/>
            <person name="Tice H."/>
            <person name="Grimwood J."/>
            <person name="Bruce D."/>
            <person name="Barry K."/>
            <person name="Shu S."/>
            <person name="Lindquist E."/>
            <person name="Wang M."/>
            <person name="Pitluck S."/>
            <person name="Vogel J.P."/>
            <person name="Garvin D.F."/>
            <person name="Mockler T.C."/>
            <person name="Schmutz J."/>
            <person name="Rokhsar D."/>
            <person name="Bevan M.W."/>
        </authorList>
    </citation>
    <scope>NUCLEOTIDE SEQUENCE</scope>
    <source>
        <strain evidence="3">Bd21</strain>
    </source>
</reference>
<keyword evidence="5" id="KW-1185">Reference proteome</keyword>
<dbReference type="PANTHER" id="PTHR22814">
    <property type="entry name" value="COPPER TRANSPORT PROTEIN ATOX1-RELATED"/>
    <property type="match status" value="1"/>
</dbReference>
<dbReference type="InterPro" id="IPR006121">
    <property type="entry name" value="HMA_dom"/>
</dbReference>
<dbReference type="GeneID" id="100821407"/>
<dbReference type="OrthoDB" id="689350at2759"/>
<evidence type="ECO:0000313" key="5">
    <source>
        <dbReference type="Proteomes" id="UP000008810"/>
    </source>
</evidence>
<dbReference type="Gramene" id="KQK09822">
    <property type="protein sequence ID" value="KQK09822"/>
    <property type="gene ID" value="BRADI_2g50360v3"/>
</dbReference>
<dbReference type="Gene3D" id="3.30.70.100">
    <property type="match status" value="1"/>
</dbReference>
<dbReference type="EMBL" id="CM000881">
    <property type="protein sequence ID" value="KQK09822.1"/>
    <property type="molecule type" value="Genomic_DNA"/>
</dbReference>
<organism evidence="4">
    <name type="scientific">Brachypodium distachyon</name>
    <name type="common">Purple false brome</name>
    <name type="synonym">Trachynia distachya</name>
    <dbReference type="NCBI Taxonomy" id="15368"/>
    <lineage>
        <taxon>Eukaryota</taxon>
        <taxon>Viridiplantae</taxon>
        <taxon>Streptophyta</taxon>
        <taxon>Embryophyta</taxon>
        <taxon>Tracheophyta</taxon>
        <taxon>Spermatophyta</taxon>
        <taxon>Magnoliopsida</taxon>
        <taxon>Liliopsida</taxon>
        <taxon>Poales</taxon>
        <taxon>Poaceae</taxon>
        <taxon>BOP clade</taxon>
        <taxon>Pooideae</taxon>
        <taxon>Stipodae</taxon>
        <taxon>Brachypodieae</taxon>
        <taxon>Brachypodium</taxon>
    </lineage>
</organism>